<dbReference type="Proteomes" id="UP001607302">
    <property type="component" value="Unassembled WGS sequence"/>
</dbReference>
<gene>
    <name evidence="2" type="ORF">V1478_008997</name>
</gene>
<name>A0ABD2AV32_VESSQ</name>
<evidence type="ECO:0000313" key="3">
    <source>
        <dbReference type="Proteomes" id="UP001607302"/>
    </source>
</evidence>
<evidence type="ECO:0000313" key="2">
    <source>
        <dbReference type="EMBL" id="KAL2724484.1"/>
    </source>
</evidence>
<proteinExistence type="predicted"/>
<evidence type="ECO:0000256" key="1">
    <source>
        <dbReference type="SAM" id="MobiDB-lite"/>
    </source>
</evidence>
<keyword evidence="3" id="KW-1185">Reference proteome</keyword>
<accession>A0ABD2AV32</accession>
<sequence length="109" mass="11914">MSDDSRRSRDDGSSFDERGCIGERSCVSRNDGGGSYERALHRDLVGVGVAGGDRRKRSERCVTCNRWPYTDGHRTMMVGRLGWRGGAIKKAMSFGNGISQSIDSIVAGR</sequence>
<dbReference type="EMBL" id="JAUDFV010000139">
    <property type="protein sequence ID" value="KAL2724484.1"/>
    <property type="molecule type" value="Genomic_DNA"/>
</dbReference>
<protein>
    <submittedName>
        <fullName evidence="2">Uncharacterized protein</fullName>
    </submittedName>
</protein>
<comment type="caution">
    <text evidence="2">The sequence shown here is derived from an EMBL/GenBank/DDBJ whole genome shotgun (WGS) entry which is preliminary data.</text>
</comment>
<feature type="region of interest" description="Disordered" evidence="1">
    <location>
        <begin position="1"/>
        <end position="20"/>
    </location>
</feature>
<organism evidence="2 3">
    <name type="scientific">Vespula squamosa</name>
    <name type="common">Southern yellow jacket</name>
    <name type="synonym">Wasp</name>
    <dbReference type="NCBI Taxonomy" id="30214"/>
    <lineage>
        <taxon>Eukaryota</taxon>
        <taxon>Metazoa</taxon>
        <taxon>Ecdysozoa</taxon>
        <taxon>Arthropoda</taxon>
        <taxon>Hexapoda</taxon>
        <taxon>Insecta</taxon>
        <taxon>Pterygota</taxon>
        <taxon>Neoptera</taxon>
        <taxon>Endopterygota</taxon>
        <taxon>Hymenoptera</taxon>
        <taxon>Apocrita</taxon>
        <taxon>Aculeata</taxon>
        <taxon>Vespoidea</taxon>
        <taxon>Vespidae</taxon>
        <taxon>Vespinae</taxon>
        <taxon>Vespula</taxon>
    </lineage>
</organism>
<dbReference type="AlphaFoldDB" id="A0ABD2AV32"/>
<reference evidence="2 3" key="1">
    <citation type="journal article" date="2024" name="Ann. Entomol. Soc. Am.">
        <title>Genomic analyses of the southern and eastern yellowjacket wasps (Hymenoptera: Vespidae) reveal evolutionary signatures of social life.</title>
        <authorList>
            <person name="Catto M.A."/>
            <person name="Caine P.B."/>
            <person name="Orr S.E."/>
            <person name="Hunt B.G."/>
            <person name="Goodisman M.A.D."/>
        </authorList>
    </citation>
    <scope>NUCLEOTIDE SEQUENCE [LARGE SCALE GENOMIC DNA]</scope>
    <source>
        <strain evidence="2">233</strain>
        <tissue evidence="2">Head and thorax</tissue>
    </source>
</reference>